<keyword evidence="9" id="KW-0687">Ribonucleoprotein</keyword>
<reference evidence="13 14" key="1">
    <citation type="submission" date="2016-02" db="EMBL/GenBank/DDBJ databases">
        <title>Complete genome sequence and transcriptome regulation of the pentose utilising yeast Sugiyamaella lignohabitans.</title>
        <authorList>
            <person name="Bellasio M."/>
            <person name="Peymann A."/>
            <person name="Valli M."/>
            <person name="Sipitzky M."/>
            <person name="Graf A."/>
            <person name="Sauer M."/>
            <person name="Marx H."/>
            <person name="Mattanovich D."/>
        </authorList>
    </citation>
    <scope>NUCLEOTIDE SEQUENCE [LARGE SCALE GENOMIC DNA]</scope>
    <source>
        <strain evidence="13 14">CBS 10342</strain>
    </source>
</reference>
<name>A0A161HHX5_9ASCO</name>
<accession>A0A161HHX5</accession>
<dbReference type="GO" id="GO:0000398">
    <property type="term" value="P:mRNA splicing, via spliceosome"/>
    <property type="evidence" value="ECO:0007669"/>
    <property type="project" value="TreeGrafter"/>
</dbReference>
<dbReference type="Gene3D" id="2.30.30.100">
    <property type="match status" value="1"/>
</dbReference>
<dbReference type="AlphaFoldDB" id="A0A161HHX5"/>
<dbReference type="GO" id="GO:0005737">
    <property type="term" value="C:cytoplasm"/>
    <property type="evidence" value="ECO:0007669"/>
    <property type="project" value="UniProtKB-SubCell"/>
</dbReference>
<evidence type="ECO:0000259" key="12">
    <source>
        <dbReference type="PROSITE" id="PS52002"/>
    </source>
</evidence>
<evidence type="ECO:0000256" key="6">
    <source>
        <dbReference type="ARBA" id="ARBA00022884"/>
    </source>
</evidence>
<dbReference type="EMBL" id="CP014503">
    <property type="protein sequence ID" value="ANB15740.1"/>
    <property type="molecule type" value="Genomic_DNA"/>
</dbReference>
<evidence type="ECO:0000256" key="9">
    <source>
        <dbReference type="ARBA" id="ARBA00023274"/>
    </source>
</evidence>
<dbReference type="PROSITE" id="PS52002">
    <property type="entry name" value="SM"/>
    <property type="match status" value="1"/>
</dbReference>
<organism evidence="13 14">
    <name type="scientific">Sugiyamaella lignohabitans</name>
    <dbReference type="NCBI Taxonomy" id="796027"/>
    <lineage>
        <taxon>Eukaryota</taxon>
        <taxon>Fungi</taxon>
        <taxon>Dikarya</taxon>
        <taxon>Ascomycota</taxon>
        <taxon>Saccharomycotina</taxon>
        <taxon>Dipodascomycetes</taxon>
        <taxon>Dipodascales</taxon>
        <taxon>Trichomonascaceae</taxon>
        <taxon>Sugiyamaella</taxon>
    </lineage>
</organism>
<keyword evidence="5" id="KW-0507">mRNA processing</keyword>
<dbReference type="GeneID" id="30035397"/>
<evidence type="ECO:0000313" key="13">
    <source>
        <dbReference type="EMBL" id="ANB15740.1"/>
    </source>
</evidence>
<dbReference type="RefSeq" id="XP_018738217.1">
    <property type="nucleotide sequence ID" value="XM_018880393.1"/>
</dbReference>
<feature type="domain" description="Sm" evidence="12">
    <location>
        <begin position="1"/>
        <end position="44"/>
    </location>
</feature>
<evidence type="ECO:0000256" key="11">
    <source>
        <dbReference type="SAM" id="MobiDB-lite"/>
    </source>
</evidence>
<dbReference type="GO" id="GO:0005685">
    <property type="term" value="C:U1 snRNP"/>
    <property type="evidence" value="ECO:0007669"/>
    <property type="project" value="TreeGrafter"/>
</dbReference>
<evidence type="ECO:0000256" key="1">
    <source>
        <dbReference type="ARBA" id="ARBA00004123"/>
    </source>
</evidence>
<keyword evidence="6" id="KW-0694">RNA-binding</keyword>
<dbReference type="KEGG" id="slb:AWJ20_3381"/>
<protein>
    <recommendedName>
        <fullName evidence="10">Sm protein B</fullName>
    </recommendedName>
</protein>
<dbReference type="PANTHER" id="PTHR10701:SF0">
    <property type="entry name" value="SMALL NUCLEAR RIBONUCLEOPROTEIN-ASSOCIATED PROTEIN B"/>
    <property type="match status" value="1"/>
</dbReference>
<keyword evidence="14" id="KW-1185">Reference proteome</keyword>
<dbReference type="GO" id="GO:0070990">
    <property type="term" value="F:snRNP binding"/>
    <property type="evidence" value="ECO:0007669"/>
    <property type="project" value="TreeGrafter"/>
</dbReference>
<dbReference type="PANTHER" id="PTHR10701">
    <property type="entry name" value="SMALL NUCLEAR RIBONUCLEOPROTEIN-ASSOCIATED PROTEIN B AND N"/>
    <property type="match status" value="1"/>
</dbReference>
<comment type="similarity">
    <text evidence="3">Belongs to the snRNP SmB/SmN family.</text>
</comment>
<dbReference type="GO" id="GO:0046540">
    <property type="term" value="C:U4/U6 x U5 tri-snRNP complex"/>
    <property type="evidence" value="ECO:0007669"/>
    <property type="project" value="TreeGrafter"/>
</dbReference>
<feature type="compositionally biased region" description="Pro residues" evidence="11">
    <location>
        <begin position="94"/>
        <end position="109"/>
    </location>
</feature>
<keyword evidence="7" id="KW-0508">mRNA splicing</keyword>
<dbReference type="GO" id="GO:0005687">
    <property type="term" value="C:U4 snRNP"/>
    <property type="evidence" value="ECO:0007669"/>
    <property type="project" value="TreeGrafter"/>
</dbReference>
<evidence type="ECO:0000256" key="10">
    <source>
        <dbReference type="ARBA" id="ARBA00041355"/>
    </source>
</evidence>
<dbReference type="Proteomes" id="UP000189580">
    <property type="component" value="Chromosome b"/>
</dbReference>
<comment type="subcellular location">
    <subcellularLocation>
        <location evidence="2">Cytoplasm</location>
    </subcellularLocation>
    <subcellularLocation>
        <location evidence="1">Nucleus</location>
    </subcellularLocation>
</comment>
<dbReference type="InterPro" id="IPR001163">
    <property type="entry name" value="Sm_dom_euk/arc"/>
</dbReference>
<dbReference type="GO" id="GO:0071004">
    <property type="term" value="C:U2-type prespliceosome"/>
    <property type="evidence" value="ECO:0007669"/>
    <property type="project" value="TreeGrafter"/>
</dbReference>
<keyword evidence="4" id="KW-0963">Cytoplasm</keyword>
<dbReference type="InterPro" id="IPR050914">
    <property type="entry name" value="snRNP_SmB/NAA38-like"/>
</dbReference>
<gene>
    <name evidence="13" type="primary">smb1</name>
    <name evidence="13" type="ORF">AWJ20_3381</name>
</gene>
<dbReference type="GO" id="GO:0005682">
    <property type="term" value="C:U5 snRNP"/>
    <property type="evidence" value="ECO:0007669"/>
    <property type="project" value="TreeGrafter"/>
</dbReference>
<dbReference type="GO" id="GO:0071013">
    <property type="term" value="C:catalytic step 2 spliceosome"/>
    <property type="evidence" value="ECO:0007669"/>
    <property type="project" value="TreeGrafter"/>
</dbReference>
<evidence type="ECO:0000256" key="8">
    <source>
        <dbReference type="ARBA" id="ARBA00023242"/>
    </source>
</evidence>
<sequence>MNLVLSDTEEFRTTKKSKIEERRTLGLIILRGETVISVSIESSPTNSDTAGRLGVIKPGPGSARGITRGSAPPSGPSLVGPVRTSAPAGLPAGFGPPPGFQPPPGFGGR</sequence>
<dbReference type="InterPro" id="IPR010920">
    <property type="entry name" value="LSM_dom_sf"/>
</dbReference>
<feature type="region of interest" description="Disordered" evidence="11">
    <location>
        <begin position="41"/>
        <end position="109"/>
    </location>
</feature>
<dbReference type="GO" id="GO:0003723">
    <property type="term" value="F:RNA binding"/>
    <property type="evidence" value="ECO:0007669"/>
    <property type="project" value="UniProtKB-KW"/>
</dbReference>
<proteinExistence type="inferred from homology"/>
<dbReference type="InterPro" id="IPR047575">
    <property type="entry name" value="Sm"/>
</dbReference>
<evidence type="ECO:0000256" key="7">
    <source>
        <dbReference type="ARBA" id="ARBA00023187"/>
    </source>
</evidence>
<evidence type="ECO:0000256" key="3">
    <source>
        <dbReference type="ARBA" id="ARBA00009123"/>
    </source>
</evidence>
<evidence type="ECO:0000313" key="14">
    <source>
        <dbReference type="Proteomes" id="UP000189580"/>
    </source>
</evidence>
<dbReference type="OrthoDB" id="2020720at2759"/>
<keyword evidence="8" id="KW-0539">Nucleus</keyword>
<evidence type="ECO:0000256" key="5">
    <source>
        <dbReference type="ARBA" id="ARBA00022664"/>
    </source>
</evidence>
<evidence type="ECO:0000256" key="2">
    <source>
        <dbReference type="ARBA" id="ARBA00004496"/>
    </source>
</evidence>
<dbReference type="SUPFAM" id="SSF50182">
    <property type="entry name" value="Sm-like ribonucleoproteins"/>
    <property type="match status" value="1"/>
</dbReference>
<dbReference type="GO" id="GO:0005686">
    <property type="term" value="C:U2 snRNP"/>
    <property type="evidence" value="ECO:0007669"/>
    <property type="project" value="TreeGrafter"/>
</dbReference>
<evidence type="ECO:0000256" key="4">
    <source>
        <dbReference type="ARBA" id="ARBA00022490"/>
    </source>
</evidence>
<dbReference type="Pfam" id="PF01423">
    <property type="entry name" value="LSM"/>
    <property type="match status" value="1"/>
</dbReference>